<accession>A0ABQ6LEW4</accession>
<dbReference type="Gene3D" id="3.40.50.2000">
    <property type="entry name" value="Glycogen Phosphorylase B"/>
    <property type="match status" value="1"/>
</dbReference>
<sequence>MTEPTDDPERIFRRWPRVRARWTLTQLWRRVRMPARRRRWLRENTQRLAPYAKPAAPTGTGPALALGDFSGCSGLSRAALYELDRLRHDYPDLTTLDLAAVKRGGPKPLAVDGPEIGTLILLSPPDSYATLLSAVPPARIARARRIGLWVWETPIFPADWRFGLDIVHEIWTPSEYSRRAIADAAGDIPVLLRPHAVTAPTRVQPFDRAAYDVPEDAFLGVAIMDLCSCPARKNPWAHVAAWQAAFGDDPSRVLLMKVRVSKRTRCVRAELDEMVAGAPNIRVFEKEMEPAEIAGLQAAADVYLSLHRAEGYGLNIRECLEAGAEVLATDFSANAEYGPAYPNYHPLPYRLTPYRDWTGHYPDGEFEWAEVRIDAAAEALRERAAAWAAAERAAPATPPAARHA</sequence>
<dbReference type="PANTHER" id="PTHR46656">
    <property type="entry name" value="PUTATIVE-RELATED"/>
    <property type="match status" value="1"/>
</dbReference>
<keyword evidence="2" id="KW-1185">Reference proteome</keyword>
<evidence type="ECO:0000313" key="1">
    <source>
        <dbReference type="EMBL" id="GMG81871.1"/>
    </source>
</evidence>
<name>A0ABQ6LEW4_9RHOB</name>
<protein>
    <recommendedName>
        <fullName evidence="3">Glycosyl transferase family 1 domain-containing protein</fullName>
    </recommendedName>
</protein>
<evidence type="ECO:0008006" key="3">
    <source>
        <dbReference type="Google" id="ProtNLM"/>
    </source>
</evidence>
<evidence type="ECO:0000313" key="2">
    <source>
        <dbReference type="Proteomes" id="UP001239909"/>
    </source>
</evidence>
<proteinExistence type="predicted"/>
<dbReference type="CDD" id="cd01635">
    <property type="entry name" value="Glycosyltransferase_GTB-type"/>
    <property type="match status" value="1"/>
</dbReference>
<organism evidence="1 2">
    <name type="scientific">Paralimibaculum aggregatum</name>
    <dbReference type="NCBI Taxonomy" id="3036245"/>
    <lineage>
        <taxon>Bacteria</taxon>
        <taxon>Pseudomonadati</taxon>
        <taxon>Pseudomonadota</taxon>
        <taxon>Alphaproteobacteria</taxon>
        <taxon>Rhodobacterales</taxon>
        <taxon>Paracoccaceae</taxon>
        <taxon>Paralimibaculum</taxon>
    </lineage>
</organism>
<dbReference type="PANTHER" id="PTHR46656:SF3">
    <property type="entry name" value="PUTATIVE-RELATED"/>
    <property type="match status" value="1"/>
</dbReference>
<dbReference type="RefSeq" id="WP_285670596.1">
    <property type="nucleotide sequence ID" value="NZ_BSYI01000006.1"/>
</dbReference>
<reference evidence="1 2" key="1">
    <citation type="submission" date="2023-04" db="EMBL/GenBank/DDBJ databases">
        <title>Marinoamorphus aggregata gen. nov., sp. Nov., isolate from tissue of brittle star Ophioplocus japonicus.</title>
        <authorList>
            <person name="Kawano K."/>
            <person name="Sawayama S."/>
            <person name="Nakagawa S."/>
        </authorList>
    </citation>
    <scope>NUCLEOTIDE SEQUENCE [LARGE SCALE GENOMIC DNA]</scope>
    <source>
        <strain evidence="1 2">NKW23</strain>
    </source>
</reference>
<dbReference type="SUPFAM" id="SSF53756">
    <property type="entry name" value="UDP-Glycosyltransferase/glycogen phosphorylase"/>
    <property type="match status" value="1"/>
</dbReference>
<comment type="caution">
    <text evidence="1">The sequence shown here is derived from an EMBL/GenBank/DDBJ whole genome shotgun (WGS) entry which is preliminary data.</text>
</comment>
<dbReference type="EMBL" id="BSYI01000006">
    <property type="protein sequence ID" value="GMG81871.1"/>
    <property type="molecule type" value="Genomic_DNA"/>
</dbReference>
<gene>
    <name evidence="1" type="ORF">LNKW23_10840</name>
</gene>
<dbReference type="Proteomes" id="UP001239909">
    <property type="component" value="Unassembled WGS sequence"/>
</dbReference>